<protein>
    <submittedName>
        <fullName evidence="9">Arabinose efflux permease family protein</fullName>
    </submittedName>
</protein>
<reference evidence="10" key="1">
    <citation type="submission" date="2011-12" db="EMBL/GenBank/DDBJ databases">
        <title>Complete sequence of Methanoregula formicicum SMSP.</title>
        <authorList>
            <person name="Lucas S."/>
            <person name="Han J."/>
            <person name="Lapidus A."/>
            <person name="Cheng J.-F."/>
            <person name="Goodwin L."/>
            <person name="Pitluck S."/>
            <person name="Peters L."/>
            <person name="Ovchinnikova G."/>
            <person name="Teshima H."/>
            <person name="Detter J.C."/>
            <person name="Han C."/>
            <person name="Tapia R."/>
            <person name="Land M."/>
            <person name="Hauser L."/>
            <person name="Kyrpides N."/>
            <person name="Ivanova N."/>
            <person name="Pagani I."/>
            <person name="Imachi H."/>
            <person name="Tamaki H."/>
            <person name="Sekiguchi Y."/>
            <person name="Kamagata Y."/>
            <person name="Cadillo-Quiroz H."/>
            <person name="Zinder S."/>
            <person name="Liu W.-T."/>
            <person name="Woyke T."/>
        </authorList>
    </citation>
    <scope>NUCLEOTIDE SEQUENCE [LARGE SCALE GENOMIC DNA]</scope>
    <source>
        <strain evidence="10">DSM 22288 / NBRC 105244 / SMSP</strain>
    </source>
</reference>
<dbReference type="InParanoid" id="L0HGD3"/>
<comment type="subcellular location">
    <subcellularLocation>
        <location evidence="1">Cell membrane</location>
        <topology evidence="1">Multi-pass membrane protein</topology>
    </subcellularLocation>
</comment>
<organism evidence="9 10">
    <name type="scientific">Methanoregula formicica (strain DSM 22288 / NBRC 105244 / SMSP)</name>
    <dbReference type="NCBI Taxonomy" id="593750"/>
    <lineage>
        <taxon>Archaea</taxon>
        <taxon>Methanobacteriati</taxon>
        <taxon>Methanobacteriota</taxon>
        <taxon>Stenosarchaea group</taxon>
        <taxon>Methanomicrobia</taxon>
        <taxon>Methanomicrobiales</taxon>
        <taxon>Methanoregulaceae</taxon>
        <taxon>Methanoregula</taxon>
    </lineage>
</organism>
<dbReference type="InterPro" id="IPR020846">
    <property type="entry name" value="MFS_dom"/>
</dbReference>
<feature type="transmembrane region" description="Helical" evidence="7">
    <location>
        <begin position="94"/>
        <end position="111"/>
    </location>
</feature>
<evidence type="ECO:0000256" key="4">
    <source>
        <dbReference type="ARBA" id="ARBA00022692"/>
    </source>
</evidence>
<feature type="transmembrane region" description="Helical" evidence="7">
    <location>
        <begin position="123"/>
        <end position="142"/>
    </location>
</feature>
<evidence type="ECO:0000259" key="8">
    <source>
        <dbReference type="PROSITE" id="PS50850"/>
    </source>
</evidence>
<evidence type="ECO:0000313" key="10">
    <source>
        <dbReference type="Proteomes" id="UP000010824"/>
    </source>
</evidence>
<feature type="transmembrane region" description="Helical" evidence="7">
    <location>
        <begin position="68"/>
        <end position="88"/>
    </location>
</feature>
<keyword evidence="6 7" id="KW-0472">Membrane</keyword>
<dbReference type="SUPFAM" id="SSF103473">
    <property type="entry name" value="MFS general substrate transporter"/>
    <property type="match status" value="1"/>
</dbReference>
<sequence length="351" mass="36189" precursor="true">MRDNVTLFFGVFSVMALSNAIVPVLPAFTGSPSWTGAVYAAYFLGAFISTLPAGILSDRFGPSALMRTGLALTVAGGTVLFLSGSAPVTVAGRFAEGVGAGLFIAPAMAAVNRRDDHEKMSGYFLALLNAGLVLGLIAAGVLSTLSGLPATGILLFSALSVIPLLASLASRERPLSPAGHDLVLSWDIFLKYRWVLFSSVVLIGATGVATALFPDHSSLTADAAGFWIAGMSIATIVSVMVVSRFPFRETRMIRISSLLMAGGMLLLAWSPAGLLVLGAVAGLVMIAQMALLAGEREHQGIAMGLFSTSSYLGMALLPLLAGFVADLSGIIAAFAVTAVLSCTVAFVVGRK</sequence>
<evidence type="ECO:0000256" key="2">
    <source>
        <dbReference type="ARBA" id="ARBA00022448"/>
    </source>
</evidence>
<dbReference type="eggNOG" id="arCOG00130">
    <property type="taxonomic scope" value="Archaea"/>
</dbReference>
<keyword evidence="5 7" id="KW-1133">Transmembrane helix</keyword>
<keyword evidence="4 7" id="KW-0812">Transmembrane</keyword>
<name>L0HGD3_METFS</name>
<dbReference type="HOGENOM" id="CLU_061499_0_0_2"/>
<feature type="transmembrane region" description="Helical" evidence="7">
    <location>
        <begin position="194"/>
        <end position="213"/>
    </location>
</feature>
<dbReference type="Pfam" id="PF07690">
    <property type="entry name" value="MFS_1"/>
    <property type="match status" value="1"/>
</dbReference>
<dbReference type="PANTHER" id="PTHR23517">
    <property type="entry name" value="RESISTANCE PROTEIN MDTM, PUTATIVE-RELATED-RELATED"/>
    <property type="match status" value="1"/>
</dbReference>
<dbReference type="GO" id="GO:0022857">
    <property type="term" value="F:transmembrane transporter activity"/>
    <property type="evidence" value="ECO:0007669"/>
    <property type="project" value="InterPro"/>
</dbReference>
<dbReference type="KEGG" id="mfo:Metfor_1823"/>
<gene>
    <name evidence="9" type="ordered locus">Metfor_1823</name>
</gene>
<evidence type="ECO:0000256" key="7">
    <source>
        <dbReference type="SAM" id="Phobius"/>
    </source>
</evidence>
<feature type="domain" description="Major facilitator superfamily (MFS) profile" evidence="8">
    <location>
        <begin position="1"/>
        <end position="351"/>
    </location>
</feature>
<feature type="transmembrane region" description="Helical" evidence="7">
    <location>
        <begin position="301"/>
        <end position="321"/>
    </location>
</feature>
<feature type="transmembrane region" description="Helical" evidence="7">
    <location>
        <begin position="275"/>
        <end position="294"/>
    </location>
</feature>
<dbReference type="EMBL" id="CP003167">
    <property type="protein sequence ID" value="AGB02846.1"/>
    <property type="molecule type" value="Genomic_DNA"/>
</dbReference>
<feature type="transmembrane region" description="Helical" evidence="7">
    <location>
        <begin position="148"/>
        <end position="169"/>
    </location>
</feature>
<dbReference type="InterPro" id="IPR050171">
    <property type="entry name" value="MFS_Transporters"/>
</dbReference>
<dbReference type="InterPro" id="IPR036259">
    <property type="entry name" value="MFS_trans_sf"/>
</dbReference>
<dbReference type="RefSeq" id="WP_015285809.1">
    <property type="nucleotide sequence ID" value="NC_019943.1"/>
</dbReference>
<dbReference type="Proteomes" id="UP000010824">
    <property type="component" value="Chromosome"/>
</dbReference>
<dbReference type="InterPro" id="IPR011701">
    <property type="entry name" value="MFS"/>
</dbReference>
<dbReference type="AlphaFoldDB" id="L0HGD3"/>
<evidence type="ECO:0000256" key="1">
    <source>
        <dbReference type="ARBA" id="ARBA00004651"/>
    </source>
</evidence>
<evidence type="ECO:0000256" key="6">
    <source>
        <dbReference type="ARBA" id="ARBA00023136"/>
    </source>
</evidence>
<dbReference type="STRING" id="593750.Metfor_1823"/>
<dbReference type="Gene3D" id="1.20.1250.20">
    <property type="entry name" value="MFS general substrate transporter like domains"/>
    <property type="match status" value="1"/>
</dbReference>
<dbReference type="PROSITE" id="PS50850">
    <property type="entry name" value="MFS"/>
    <property type="match status" value="1"/>
</dbReference>
<evidence type="ECO:0000313" key="9">
    <source>
        <dbReference type="EMBL" id="AGB02846.1"/>
    </source>
</evidence>
<feature type="transmembrane region" description="Helical" evidence="7">
    <location>
        <begin position="36"/>
        <end position="56"/>
    </location>
</feature>
<keyword evidence="10" id="KW-1185">Reference proteome</keyword>
<keyword evidence="3" id="KW-1003">Cell membrane</keyword>
<feature type="transmembrane region" description="Helical" evidence="7">
    <location>
        <begin position="327"/>
        <end position="348"/>
    </location>
</feature>
<dbReference type="GO" id="GO:0005886">
    <property type="term" value="C:plasma membrane"/>
    <property type="evidence" value="ECO:0007669"/>
    <property type="project" value="UniProtKB-SubCell"/>
</dbReference>
<evidence type="ECO:0000256" key="3">
    <source>
        <dbReference type="ARBA" id="ARBA00022475"/>
    </source>
</evidence>
<proteinExistence type="predicted"/>
<feature type="transmembrane region" description="Helical" evidence="7">
    <location>
        <begin position="225"/>
        <end position="245"/>
    </location>
</feature>
<dbReference type="GeneID" id="14308212"/>
<keyword evidence="2" id="KW-0813">Transport</keyword>
<accession>L0HGD3</accession>
<reference evidence="9 10" key="2">
    <citation type="journal article" date="2014" name="Genome Announc.">
        <title>Complete Genome Sequence of Methanoregula formicica SMSPT, a Mesophilic Hydrogenotrophic Methanogen Isolated from a Methanogenic Upflow Anaerobic Sludge Blanket Reactor.</title>
        <authorList>
            <person name="Yamamoto K."/>
            <person name="Tamaki H."/>
            <person name="Cadillo-Quiroz H."/>
            <person name="Imachi H."/>
            <person name="Kyrpides N."/>
            <person name="Woyke T."/>
            <person name="Goodwin L."/>
            <person name="Zinder S.H."/>
            <person name="Kamagata Y."/>
            <person name="Liu W.T."/>
        </authorList>
    </citation>
    <scope>NUCLEOTIDE SEQUENCE [LARGE SCALE GENOMIC DNA]</scope>
    <source>
        <strain evidence="10">DSM 22288 / NBRC 105244 / SMSP</strain>
    </source>
</reference>
<dbReference type="OrthoDB" id="117970at2157"/>
<evidence type="ECO:0000256" key="5">
    <source>
        <dbReference type="ARBA" id="ARBA00022989"/>
    </source>
</evidence>